<evidence type="ECO:0000256" key="7">
    <source>
        <dbReference type="ARBA" id="ARBA00023002"/>
    </source>
</evidence>
<comment type="similarity">
    <text evidence="2">Belongs to the NADH dehydrogenase family.</text>
</comment>
<evidence type="ECO:0000256" key="5">
    <source>
        <dbReference type="ARBA" id="ARBA00022837"/>
    </source>
</evidence>
<dbReference type="GO" id="GO:0003954">
    <property type="term" value="F:NADH dehydrogenase activity"/>
    <property type="evidence" value="ECO:0007669"/>
    <property type="project" value="InterPro"/>
</dbReference>
<gene>
    <name evidence="10" type="ORF">BCR44DRAFT_123716</name>
</gene>
<keyword evidence="7" id="KW-0560">Oxidoreductase</keyword>
<keyword evidence="6" id="KW-0809">Transit peptide</keyword>
<evidence type="ECO:0000256" key="8">
    <source>
        <dbReference type="ARBA" id="ARBA00023027"/>
    </source>
</evidence>
<dbReference type="GO" id="GO:0005743">
    <property type="term" value="C:mitochondrial inner membrane"/>
    <property type="evidence" value="ECO:0007669"/>
    <property type="project" value="UniProtKB-SubCell"/>
</dbReference>
<dbReference type="InterPro" id="IPR036188">
    <property type="entry name" value="FAD/NAD-bd_sf"/>
</dbReference>
<dbReference type="EMBL" id="MCFL01000002">
    <property type="protein sequence ID" value="ORZ40773.1"/>
    <property type="molecule type" value="Genomic_DNA"/>
</dbReference>
<dbReference type="Pfam" id="PF07992">
    <property type="entry name" value="Pyr_redox_2"/>
    <property type="match status" value="1"/>
</dbReference>
<dbReference type="PRINTS" id="PR00368">
    <property type="entry name" value="FADPNR"/>
</dbReference>
<evidence type="ECO:0000313" key="11">
    <source>
        <dbReference type="Proteomes" id="UP000193411"/>
    </source>
</evidence>
<feature type="domain" description="EF-hand" evidence="9">
    <location>
        <begin position="389"/>
        <end position="424"/>
    </location>
</feature>
<dbReference type="Pfam" id="PF13499">
    <property type="entry name" value="EF-hand_7"/>
    <property type="match status" value="1"/>
</dbReference>
<keyword evidence="8" id="KW-0520">NAD</keyword>
<comment type="caution">
    <text evidence="10">The sequence shown here is derived from an EMBL/GenBank/DDBJ whole genome shotgun (WGS) entry which is preliminary data.</text>
</comment>
<dbReference type="InterPro" id="IPR045024">
    <property type="entry name" value="NDH-2"/>
</dbReference>
<dbReference type="InterPro" id="IPR023753">
    <property type="entry name" value="FAD/NAD-binding_dom"/>
</dbReference>
<evidence type="ECO:0000256" key="6">
    <source>
        <dbReference type="ARBA" id="ARBA00022946"/>
    </source>
</evidence>
<dbReference type="InterPro" id="IPR011992">
    <property type="entry name" value="EF-hand-dom_pair"/>
</dbReference>
<keyword evidence="4" id="KW-0274">FAD</keyword>
<dbReference type="PROSITE" id="PS50222">
    <property type="entry name" value="EF_HAND_2"/>
    <property type="match status" value="2"/>
</dbReference>
<dbReference type="STRING" id="765915.A0A1Y2I482"/>
<dbReference type="Gene3D" id="3.50.50.100">
    <property type="match status" value="2"/>
</dbReference>
<dbReference type="InterPro" id="IPR054585">
    <property type="entry name" value="NDH2-like_C"/>
</dbReference>
<dbReference type="PANTHER" id="PTHR43706">
    <property type="entry name" value="NADH DEHYDROGENASE"/>
    <property type="match status" value="1"/>
</dbReference>
<comment type="subcellular location">
    <subcellularLocation>
        <location evidence="1">Mitochondrion inner membrane</location>
        <topology evidence="1">Peripheral membrane protein</topology>
        <orientation evidence="1">Intermembrane side</orientation>
    </subcellularLocation>
</comment>
<dbReference type="SUPFAM" id="SSF47473">
    <property type="entry name" value="EF-hand"/>
    <property type="match status" value="1"/>
</dbReference>
<keyword evidence="11" id="KW-1185">Reference proteome</keyword>
<dbReference type="SUPFAM" id="SSF51905">
    <property type="entry name" value="FAD/NAD(P)-binding domain"/>
    <property type="match status" value="2"/>
</dbReference>
<sequence length="537" mass="59628">MISNLWSRTPTVFADTLSEYWGSNQPRRKRLVILGSGWGATAMLRNLDRNAFEVVIVSPTNNFFYTPLLPSACVGTVEDRSLVEPIRRIASGVRAKYVYGTAEDVDLDKRQVVVKSIDNTDVLVDYDMLVVAVGSDSNTFGLKGVAEHCHFLKTVQDARAIRKQIIHNFEIASLPTTPADERKRLLTFVVCGGGPTGTEVAGEFWDFWTEDLIQYYPELKKDVSVHLIQSGDHILSSFDASIGEYTERKFQRSGIDVIKNSRVNSVEEGRIGYLLTHPDKSKTQEYLPFGFCLWSTGIAMRPITLKLQAKIAEQQHTRTLLTSSGLQIKGAPPGVYAIGDCATIENPKLLDRLTSMFAEADTNRDGGLSLQEFEQWATQLRAKQPLAAQHLRFIATEFERLDANGDKKLSVDEFKQLLGEVDKQLKSLPATAQVASQQGRYLAKKLSCLPPNPTSDDLVQLESARPGFDYKHLGSLAYIGGDAAVADFGSGRSMSGVVAAWLWRGAHLGEQVGFRTRMMLAADWFKHKVFGRDISDL</sequence>
<evidence type="ECO:0000259" key="9">
    <source>
        <dbReference type="PROSITE" id="PS50222"/>
    </source>
</evidence>
<organism evidence="10 11">
    <name type="scientific">Catenaria anguillulae PL171</name>
    <dbReference type="NCBI Taxonomy" id="765915"/>
    <lineage>
        <taxon>Eukaryota</taxon>
        <taxon>Fungi</taxon>
        <taxon>Fungi incertae sedis</taxon>
        <taxon>Blastocladiomycota</taxon>
        <taxon>Blastocladiomycetes</taxon>
        <taxon>Blastocladiales</taxon>
        <taxon>Catenariaceae</taxon>
        <taxon>Catenaria</taxon>
    </lineage>
</organism>
<dbReference type="Proteomes" id="UP000193411">
    <property type="component" value="Unassembled WGS sequence"/>
</dbReference>
<proteinExistence type="inferred from homology"/>
<evidence type="ECO:0000256" key="4">
    <source>
        <dbReference type="ARBA" id="ARBA00022827"/>
    </source>
</evidence>
<keyword evidence="3" id="KW-0285">Flavoprotein</keyword>
<dbReference type="Pfam" id="PF22366">
    <property type="entry name" value="NDH2_C"/>
    <property type="match status" value="1"/>
</dbReference>
<dbReference type="InterPro" id="IPR018247">
    <property type="entry name" value="EF_Hand_1_Ca_BS"/>
</dbReference>
<evidence type="ECO:0000313" key="10">
    <source>
        <dbReference type="EMBL" id="ORZ40773.1"/>
    </source>
</evidence>
<accession>A0A1Y2I482</accession>
<feature type="domain" description="EF-hand" evidence="9">
    <location>
        <begin position="348"/>
        <end position="383"/>
    </location>
</feature>
<keyword evidence="5" id="KW-0106">Calcium</keyword>
<name>A0A1Y2I482_9FUNG</name>
<protein>
    <recommendedName>
        <fullName evidence="9">EF-hand domain-containing protein</fullName>
    </recommendedName>
</protein>
<evidence type="ECO:0000256" key="1">
    <source>
        <dbReference type="ARBA" id="ARBA00004137"/>
    </source>
</evidence>
<evidence type="ECO:0000256" key="2">
    <source>
        <dbReference type="ARBA" id="ARBA00005272"/>
    </source>
</evidence>
<dbReference type="AlphaFoldDB" id="A0A1Y2I482"/>
<dbReference type="GO" id="GO:0005509">
    <property type="term" value="F:calcium ion binding"/>
    <property type="evidence" value="ECO:0007669"/>
    <property type="project" value="InterPro"/>
</dbReference>
<reference evidence="10 11" key="1">
    <citation type="submission" date="2016-07" db="EMBL/GenBank/DDBJ databases">
        <title>Pervasive Adenine N6-methylation of Active Genes in Fungi.</title>
        <authorList>
            <consortium name="DOE Joint Genome Institute"/>
            <person name="Mondo S.J."/>
            <person name="Dannebaum R.O."/>
            <person name="Kuo R.C."/>
            <person name="Labutti K."/>
            <person name="Haridas S."/>
            <person name="Kuo A."/>
            <person name="Salamov A."/>
            <person name="Ahrendt S.R."/>
            <person name="Lipzen A."/>
            <person name="Sullivan W."/>
            <person name="Andreopoulos W.B."/>
            <person name="Clum A."/>
            <person name="Lindquist E."/>
            <person name="Daum C."/>
            <person name="Ramamoorthy G.K."/>
            <person name="Gryganskyi A."/>
            <person name="Culley D."/>
            <person name="Magnuson J.K."/>
            <person name="James T.Y."/>
            <person name="O'Malley M.A."/>
            <person name="Stajich J.E."/>
            <person name="Spatafora J.W."/>
            <person name="Visel A."/>
            <person name="Grigoriev I.V."/>
        </authorList>
    </citation>
    <scope>NUCLEOTIDE SEQUENCE [LARGE SCALE GENOMIC DNA]</scope>
    <source>
        <strain evidence="10 11">PL171</strain>
    </source>
</reference>
<evidence type="ECO:0000256" key="3">
    <source>
        <dbReference type="ARBA" id="ARBA00022630"/>
    </source>
</evidence>
<dbReference type="OrthoDB" id="3244603at2759"/>
<dbReference type="PROSITE" id="PS00018">
    <property type="entry name" value="EF_HAND_1"/>
    <property type="match status" value="1"/>
</dbReference>
<dbReference type="SMART" id="SM00054">
    <property type="entry name" value="EFh"/>
    <property type="match status" value="2"/>
</dbReference>
<dbReference type="InterPro" id="IPR002048">
    <property type="entry name" value="EF_hand_dom"/>
</dbReference>
<dbReference type="PANTHER" id="PTHR43706:SF50">
    <property type="entry name" value="NADH DEHYDROGENASE (UBIQUINONE)-RELATED"/>
    <property type="match status" value="1"/>
</dbReference>